<dbReference type="Proteomes" id="UP000008068">
    <property type="component" value="Unassembled WGS sequence"/>
</dbReference>
<dbReference type="AlphaFoldDB" id="G0N3X6"/>
<dbReference type="OMA" id="LLTHWIN"/>
<reference evidence="2" key="1">
    <citation type="submission" date="2011-07" db="EMBL/GenBank/DDBJ databases">
        <authorList>
            <consortium name="Caenorhabditis brenneri Sequencing and Analysis Consortium"/>
            <person name="Wilson R.K."/>
        </authorList>
    </citation>
    <scope>NUCLEOTIDE SEQUENCE [LARGE SCALE GENOMIC DNA]</scope>
    <source>
        <strain evidence="2">PB2801</strain>
    </source>
</reference>
<dbReference type="PANTHER" id="PTHR21503:SF8">
    <property type="entry name" value="F-BOX ASSOCIATED DOMAIN-CONTAINING PROTEIN-RELATED"/>
    <property type="match status" value="1"/>
</dbReference>
<dbReference type="HOGENOM" id="CLU_044397_2_0_1"/>
<protein>
    <recommendedName>
        <fullName evidence="3">F-box associated domain-containing protein</fullName>
    </recommendedName>
</protein>
<organism evidence="2">
    <name type="scientific">Caenorhabditis brenneri</name>
    <name type="common">Nematode worm</name>
    <dbReference type="NCBI Taxonomy" id="135651"/>
    <lineage>
        <taxon>Eukaryota</taxon>
        <taxon>Metazoa</taxon>
        <taxon>Ecdysozoa</taxon>
        <taxon>Nematoda</taxon>
        <taxon>Chromadorea</taxon>
        <taxon>Rhabditida</taxon>
        <taxon>Rhabditina</taxon>
        <taxon>Rhabditomorpha</taxon>
        <taxon>Rhabditoidea</taxon>
        <taxon>Rhabditidae</taxon>
        <taxon>Peloderinae</taxon>
        <taxon>Caenorhabditis</taxon>
    </lineage>
</organism>
<dbReference type="EMBL" id="GL379835">
    <property type="protein sequence ID" value="EGT51758.1"/>
    <property type="molecule type" value="Genomic_DNA"/>
</dbReference>
<name>G0N3X6_CAEBE</name>
<evidence type="ECO:0000313" key="1">
    <source>
        <dbReference type="EMBL" id="EGT51758.1"/>
    </source>
</evidence>
<proteinExistence type="predicted"/>
<dbReference type="PANTHER" id="PTHR21503">
    <property type="entry name" value="F-BOX-CONTAINING HYPOTHETICAL PROTEIN C.ELEGANS"/>
    <property type="match status" value="1"/>
</dbReference>
<keyword evidence="2" id="KW-1185">Reference proteome</keyword>
<accession>G0N3X6</accession>
<gene>
    <name evidence="1" type="ORF">CAEBREN_17531</name>
</gene>
<evidence type="ECO:0000313" key="2">
    <source>
        <dbReference type="Proteomes" id="UP000008068"/>
    </source>
</evidence>
<dbReference type="InParanoid" id="G0N3X6"/>
<sequence length="287" mass="34227">MIENAVVLYQKIQNIFVIPKELGISYCTDIEKKKRATIRELLSNPVMKNWRELSVYGKKISSEDLKMIMDTATLRRHFELKVEEMPLDFKHENAFKFASQDYHDARWVQIEDLYGLKNSINVTLLRSNFNQEQIKTFINHWVNSEVDMFWWMRIETNDITNFESLVDGFQGLRCEKLISNDFFMLLKTTSSSRKKTMLTISCHRNNLLLTAWAKNENYQPFSYEKINKIFRNLKEILTKLHKKKELEDLWKVGSEEEKIDLKAKIEDVIAELKKLKVEFRNEKAWLI</sequence>
<dbReference type="OrthoDB" id="5910699at2759"/>
<evidence type="ECO:0008006" key="3">
    <source>
        <dbReference type="Google" id="ProtNLM"/>
    </source>
</evidence>